<keyword evidence="4" id="KW-1185">Reference proteome</keyword>
<feature type="compositionally biased region" description="Polar residues" evidence="1">
    <location>
        <begin position="58"/>
        <end position="73"/>
    </location>
</feature>
<feature type="compositionally biased region" description="Basic and acidic residues" evidence="1">
    <location>
        <begin position="171"/>
        <end position="186"/>
    </location>
</feature>
<dbReference type="AlphaFoldDB" id="C9SPX3"/>
<keyword evidence="2" id="KW-0812">Transmembrane</keyword>
<organism evidence="4">
    <name type="scientific">Verticillium alfalfae (strain VaMs.102 / ATCC MYA-4576 / FGSC 10136)</name>
    <name type="common">Verticillium wilt of alfalfa</name>
    <name type="synonym">Verticillium albo-atrum</name>
    <dbReference type="NCBI Taxonomy" id="526221"/>
    <lineage>
        <taxon>Eukaryota</taxon>
        <taxon>Fungi</taxon>
        <taxon>Dikarya</taxon>
        <taxon>Ascomycota</taxon>
        <taxon>Pezizomycotina</taxon>
        <taxon>Sordariomycetes</taxon>
        <taxon>Hypocreomycetidae</taxon>
        <taxon>Glomerellales</taxon>
        <taxon>Plectosphaerellaceae</taxon>
        <taxon>Verticillium</taxon>
    </lineage>
</organism>
<reference evidence="4" key="1">
    <citation type="journal article" date="2011" name="PLoS Pathog.">
        <title>Comparative genomics yields insights into niche adaptation of plant vascular wilt pathogens.</title>
        <authorList>
            <person name="Klosterman S.J."/>
            <person name="Subbarao K.V."/>
            <person name="Kang S."/>
            <person name="Veronese P."/>
            <person name="Gold S.E."/>
            <person name="Thomma B.P.H.J."/>
            <person name="Chen Z."/>
            <person name="Henrissat B."/>
            <person name="Lee Y.-H."/>
            <person name="Park J."/>
            <person name="Garcia-Pedrajas M.D."/>
            <person name="Barbara D.J."/>
            <person name="Anchieta A."/>
            <person name="de Jonge R."/>
            <person name="Santhanam P."/>
            <person name="Maruthachalam K."/>
            <person name="Atallah Z."/>
            <person name="Amyotte S.G."/>
            <person name="Paz Z."/>
            <person name="Inderbitzin P."/>
            <person name="Hayes R.J."/>
            <person name="Heiman D.I."/>
            <person name="Young S."/>
            <person name="Zeng Q."/>
            <person name="Engels R."/>
            <person name="Galagan J."/>
            <person name="Cuomo C.A."/>
            <person name="Dobinson K.F."/>
            <person name="Ma L.-J."/>
        </authorList>
    </citation>
    <scope>NUCLEOTIDE SEQUENCE [LARGE SCALE GENOMIC DNA]</scope>
    <source>
        <strain evidence="4">VaMs.102 / ATCC MYA-4576 / FGSC 10136</strain>
    </source>
</reference>
<dbReference type="RefSeq" id="XP_003003386.1">
    <property type="nucleotide sequence ID" value="XM_003003340.1"/>
</dbReference>
<dbReference type="OrthoDB" id="1733656at2759"/>
<name>C9SPX3_VERA1</name>
<dbReference type="HOGENOM" id="CLU_1349810_0_0_1"/>
<dbReference type="Gene3D" id="3.90.550.10">
    <property type="entry name" value="Spore Coat Polysaccharide Biosynthesis Protein SpsA, Chain A"/>
    <property type="match status" value="1"/>
</dbReference>
<sequence length="203" mass="22634">MPAMYKSDGTTTTSVLKNLPQWLTKRHVLFALALATSLLLLFSFNSWGPEVHLPHVNTGTADAQKSSSSNSDNGVLRPQCAGRDKVASLNLWDESQSKYTGLMDDKFTIAIQTYRRPDELNQTLHLLTDSVIPSLHEIVIVWNDLRVHAPAQLCLRPRCRRSLPCLPSQLPEREAGSPDPEYKDEGYPFFSDDDVFTTPPAGP</sequence>
<evidence type="ECO:0000256" key="2">
    <source>
        <dbReference type="SAM" id="Phobius"/>
    </source>
</evidence>
<dbReference type="KEGG" id="val:VDBG_06948"/>
<dbReference type="InterPro" id="IPR029044">
    <property type="entry name" value="Nucleotide-diphossugar_trans"/>
</dbReference>
<evidence type="ECO:0000313" key="3">
    <source>
        <dbReference type="EMBL" id="EEY20838.1"/>
    </source>
</evidence>
<proteinExistence type="predicted"/>
<evidence type="ECO:0008006" key="5">
    <source>
        <dbReference type="Google" id="ProtNLM"/>
    </source>
</evidence>
<feature type="region of interest" description="Disordered" evidence="1">
    <location>
        <begin position="166"/>
        <end position="203"/>
    </location>
</feature>
<accession>C9SPX3</accession>
<keyword evidence="2" id="KW-1133">Transmembrane helix</keyword>
<evidence type="ECO:0000256" key="1">
    <source>
        <dbReference type="SAM" id="MobiDB-lite"/>
    </source>
</evidence>
<dbReference type="EMBL" id="DS985221">
    <property type="protein sequence ID" value="EEY20838.1"/>
    <property type="molecule type" value="Genomic_DNA"/>
</dbReference>
<feature type="transmembrane region" description="Helical" evidence="2">
    <location>
        <begin position="27"/>
        <end position="47"/>
    </location>
</feature>
<keyword evidence="2" id="KW-0472">Membrane</keyword>
<feature type="region of interest" description="Disordered" evidence="1">
    <location>
        <begin position="58"/>
        <end position="77"/>
    </location>
</feature>
<dbReference type="Proteomes" id="UP000008698">
    <property type="component" value="Unassembled WGS sequence"/>
</dbReference>
<gene>
    <name evidence="3" type="ORF">VDBG_06948</name>
</gene>
<protein>
    <recommendedName>
        <fullName evidence="5">Glycosyl transferase 64 domain-containing protein</fullName>
    </recommendedName>
</protein>
<dbReference type="STRING" id="526221.C9SPX3"/>
<dbReference type="GeneID" id="9537599"/>
<evidence type="ECO:0000313" key="4">
    <source>
        <dbReference type="Proteomes" id="UP000008698"/>
    </source>
</evidence>